<keyword evidence="2" id="KW-1185">Reference proteome</keyword>
<sequence>MKDSTYLDAKIGDELIVVERRRDYDAEMKRRRENEGSGRHFSHERLFKNVQHTAVVTKVGTKYVYATEQDKYFVELKIAKDTGWAINTRLGDGTGKRAFTPASYEAHQRRQRALEIVNEVVRKGSGYSWPEKLTTEALEDIARILSNEESRL</sequence>
<dbReference type="Pfam" id="PF24203">
    <property type="entry name" value="Phage_ProQ_C_like"/>
    <property type="match status" value="1"/>
</dbReference>
<dbReference type="GeneID" id="65115654"/>
<name>A0A385DR95_9CAUD</name>
<reference evidence="1 2" key="1">
    <citation type="submission" date="2018-07" db="EMBL/GenBank/DDBJ databases">
        <authorList>
            <person name="Burke E.M."/>
            <person name="Good S."/>
            <person name="Jeffords E.T."/>
            <person name="Pearson M."/>
            <person name="Sohlstrom A."/>
            <person name="Westholm D.E."/>
            <person name="Butela K.A."/>
            <person name="Garlena R.A."/>
            <person name="Russell D.A."/>
            <person name="Pope W.H."/>
            <person name="Jacobs-Sera D."/>
            <person name="Hatfull G.F."/>
        </authorList>
    </citation>
    <scope>NUCLEOTIDE SEQUENCE [LARGE SCALE GENOMIC DNA]</scope>
</reference>
<evidence type="ECO:0000313" key="2">
    <source>
        <dbReference type="Proteomes" id="UP000263654"/>
    </source>
</evidence>
<dbReference type="KEGG" id="vg:65115654"/>
<proteinExistence type="predicted"/>
<gene>
    <name evidence="1" type="primary">8</name>
    <name evidence="1" type="ORF">SEA_MARIETTA_8</name>
</gene>
<dbReference type="RefSeq" id="YP_010097985.1">
    <property type="nucleotide sequence ID" value="NC_055763.1"/>
</dbReference>
<dbReference type="Proteomes" id="UP000263654">
    <property type="component" value="Segment"/>
</dbReference>
<dbReference type="InterPro" id="IPR056982">
    <property type="entry name" value="Phage_ProQ_C-like"/>
</dbReference>
<accession>A0A385DR95</accession>
<organism evidence="1 2">
    <name type="scientific">Gordonia phage Marietta</name>
    <dbReference type="NCBI Taxonomy" id="2301558"/>
    <lineage>
        <taxon>Viruses</taxon>
        <taxon>Duplodnaviria</taxon>
        <taxon>Heunggongvirae</taxon>
        <taxon>Uroviricota</taxon>
        <taxon>Caudoviricetes</taxon>
        <taxon>Zierdtviridae</taxon>
        <taxon>Emilbogenvirinae</taxon>
        <taxon>Sukkupivirus</taxon>
        <taxon>Sukkupivirus marietta</taxon>
    </lineage>
</organism>
<protein>
    <submittedName>
        <fullName evidence="1">Uncharacterized protein</fullName>
    </submittedName>
</protein>
<dbReference type="EMBL" id="MH669007">
    <property type="protein sequence ID" value="AXQ61328.1"/>
    <property type="molecule type" value="Genomic_DNA"/>
</dbReference>
<evidence type="ECO:0000313" key="1">
    <source>
        <dbReference type="EMBL" id="AXQ61328.1"/>
    </source>
</evidence>